<evidence type="ECO:0000313" key="1">
    <source>
        <dbReference type="EMBL" id="MPM96623.1"/>
    </source>
</evidence>
<dbReference type="AlphaFoldDB" id="A0A645E732"/>
<gene>
    <name evidence="1" type="ORF">SDC9_143788</name>
</gene>
<protein>
    <submittedName>
        <fullName evidence="1">Uncharacterized protein</fullName>
    </submittedName>
</protein>
<accession>A0A645E732</accession>
<comment type="caution">
    <text evidence="1">The sequence shown here is derived from an EMBL/GenBank/DDBJ whole genome shotgun (WGS) entry which is preliminary data.</text>
</comment>
<proteinExistence type="predicted"/>
<reference evidence="1" key="1">
    <citation type="submission" date="2019-08" db="EMBL/GenBank/DDBJ databases">
        <authorList>
            <person name="Kucharzyk K."/>
            <person name="Murdoch R.W."/>
            <person name="Higgins S."/>
            <person name="Loffler F."/>
        </authorList>
    </citation>
    <scope>NUCLEOTIDE SEQUENCE</scope>
</reference>
<dbReference type="EMBL" id="VSSQ01042987">
    <property type="protein sequence ID" value="MPM96623.1"/>
    <property type="molecule type" value="Genomic_DNA"/>
</dbReference>
<organism evidence="1">
    <name type="scientific">bioreactor metagenome</name>
    <dbReference type="NCBI Taxonomy" id="1076179"/>
    <lineage>
        <taxon>unclassified sequences</taxon>
        <taxon>metagenomes</taxon>
        <taxon>ecological metagenomes</taxon>
    </lineage>
</organism>
<name>A0A645E732_9ZZZZ</name>
<sequence length="74" mass="8275">MPCSDRIDTWEEGTRRKDSHVLNHDFRAALYTTQTLGRLFRRGAFGQVAGDLRPHDGKHQVGVANIEATAMPTP</sequence>